<evidence type="ECO:0000256" key="2">
    <source>
        <dbReference type="SAM" id="SignalP"/>
    </source>
</evidence>
<dbReference type="PANTHER" id="PTHR39200:SF1">
    <property type="entry name" value="AUTO-TRANSPORTER ADHESIN HEAD GIN DOMAIN-CONTAINING PROTEIN-RELATED"/>
    <property type="match status" value="1"/>
</dbReference>
<accession>A0ABS6UMV0</accession>
<dbReference type="PROSITE" id="PS51257">
    <property type="entry name" value="PROKAR_LIPOPROTEIN"/>
    <property type="match status" value="1"/>
</dbReference>
<sequence>MRRRLSVLVAVLAATLTACGTAATPAISPADGPGGGDGGTGESRDVSGFTGVELTTIGNLVIDRTGTESLTIEAEPDVLPLLTSEVSGGVLRLGVTPGSEIATREPIVYRLTVAALDSLSVSGAGDATATNLETDRLTVDVDGAGDVTLAGTADAQVVRLGGAGDYDAEDLRSATVEITVGGAGDAVVNASDRLDATVGGAGSVEYVGNPQVTQDVSGVGSVEPR</sequence>
<dbReference type="PANTHER" id="PTHR39200">
    <property type="entry name" value="HYPOTHETICAL EXPORTED PROTEIN"/>
    <property type="match status" value="1"/>
</dbReference>
<dbReference type="EMBL" id="JADQDK010000001">
    <property type="protein sequence ID" value="MBW0133557.1"/>
    <property type="molecule type" value="Genomic_DNA"/>
</dbReference>
<feature type="region of interest" description="Disordered" evidence="1">
    <location>
        <begin position="23"/>
        <end position="47"/>
    </location>
</feature>
<organism evidence="4 5">
    <name type="scientific">Pseudonocardia abyssalis</name>
    <dbReference type="NCBI Taxonomy" id="2792008"/>
    <lineage>
        <taxon>Bacteria</taxon>
        <taxon>Bacillati</taxon>
        <taxon>Actinomycetota</taxon>
        <taxon>Actinomycetes</taxon>
        <taxon>Pseudonocardiales</taxon>
        <taxon>Pseudonocardiaceae</taxon>
        <taxon>Pseudonocardia</taxon>
    </lineage>
</organism>
<feature type="compositionally biased region" description="Gly residues" evidence="1">
    <location>
        <begin position="32"/>
        <end position="41"/>
    </location>
</feature>
<dbReference type="RefSeq" id="WP_218602588.1">
    <property type="nucleotide sequence ID" value="NZ_JADQDJ010000072.1"/>
</dbReference>
<proteinExistence type="predicted"/>
<feature type="signal peptide" evidence="2">
    <location>
        <begin position="1"/>
        <end position="22"/>
    </location>
</feature>
<dbReference type="InterPro" id="IPR021255">
    <property type="entry name" value="DUF2807"/>
</dbReference>
<comment type="caution">
    <text evidence="4">The sequence shown here is derived from an EMBL/GenBank/DDBJ whole genome shotgun (WGS) entry which is preliminary data.</text>
</comment>
<feature type="chain" id="PRO_5046308118" evidence="2">
    <location>
        <begin position="23"/>
        <end position="225"/>
    </location>
</feature>
<name>A0ABS6UMV0_9PSEU</name>
<evidence type="ECO:0000259" key="3">
    <source>
        <dbReference type="Pfam" id="PF10988"/>
    </source>
</evidence>
<evidence type="ECO:0000313" key="5">
    <source>
        <dbReference type="Proteomes" id="UP000694287"/>
    </source>
</evidence>
<evidence type="ECO:0000313" key="4">
    <source>
        <dbReference type="EMBL" id="MBW0133557.1"/>
    </source>
</evidence>
<evidence type="ECO:0000256" key="1">
    <source>
        <dbReference type="SAM" id="MobiDB-lite"/>
    </source>
</evidence>
<dbReference type="Proteomes" id="UP000694287">
    <property type="component" value="Unassembled WGS sequence"/>
</dbReference>
<reference evidence="4 5" key="1">
    <citation type="submission" date="2020-11" db="EMBL/GenBank/DDBJ databases">
        <title>Pseudonocardia abyssalis sp. nov. and Pseudonocardia oceani sp. nov., description and phylogenomic analysis of two novel actinomycetes isolated from the deep Southern Ocean.</title>
        <authorList>
            <person name="Parra J."/>
        </authorList>
    </citation>
    <scope>NUCLEOTIDE SEQUENCE [LARGE SCALE GENOMIC DNA]</scope>
    <source>
        <strain evidence="4 5">KRD-168</strain>
    </source>
</reference>
<keyword evidence="2" id="KW-0732">Signal</keyword>
<gene>
    <name evidence="4" type="ORF">I4I81_04720</name>
</gene>
<feature type="domain" description="Putative auto-transporter adhesin head GIN" evidence="3">
    <location>
        <begin position="49"/>
        <end position="210"/>
    </location>
</feature>
<protein>
    <submittedName>
        <fullName evidence="4">DUF2807 domain-containing protein</fullName>
    </submittedName>
</protein>
<dbReference type="Pfam" id="PF10988">
    <property type="entry name" value="DUF2807"/>
    <property type="match status" value="1"/>
</dbReference>
<keyword evidence="5" id="KW-1185">Reference proteome</keyword>